<name>A0A1A9A1L1_9ACTN</name>
<reference evidence="3" key="1">
    <citation type="submission" date="2016-06" db="EMBL/GenBank/DDBJ databases">
        <authorList>
            <person name="Varghese N."/>
            <person name="Submissions Spin"/>
        </authorList>
    </citation>
    <scope>NUCLEOTIDE SEQUENCE [LARGE SCALE GENOMIC DNA]</scope>
    <source>
        <strain evidence="3">DSM 44815</strain>
    </source>
</reference>
<dbReference type="STRING" id="261654.GA0070611_4638"/>
<dbReference type="AlphaFoldDB" id="A0A1A9A1L1"/>
<evidence type="ECO:0000313" key="2">
    <source>
        <dbReference type="EMBL" id="SBT50032.1"/>
    </source>
</evidence>
<feature type="transmembrane region" description="Helical" evidence="1">
    <location>
        <begin position="66"/>
        <end position="90"/>
    </location>
</feature>
<sequence length="353" mass="38313">MSLTRHYRRLLLAYPRAYRRERGEELLGLLLDTTPPGRTRPTVTGAVDLVRAGLRCRLGRPASRTVGVWAVLTALICGLFGAALASRAAWETSRPQPDRAEATAIFDEAFPDQRLKEDVTTAPALFVIYGQPLSRASWRDLLLGDGGEYQEGSAGGAAAGPEPTGDLVTTAAQRLRATGWRVYDPVSTVLDTCGSPPCEPREVQTVLVARRGDTVLRAEFDDPRVYDSYLYFAVQRAAPPAVLPVAVPAGIVVGVLAWLLFAWASRRTEGRRGVGVLLGIALVVWWLPALASTVSLAGHHADEPHPSWHPLWEWLGQPTFSLPFLLGAACVLLTLGVALLPRRDAERLTLTFG</sequence>
<keyword evidence="1" id="KW-0472">Membrane</keyword>
<accession>A0A1A9A1L1</accession>
<dbReference type="PATRIC" id="fig|261654.4.peg.4705"/>
<evidence type="ECO:0000256" key="1">
    <source>
        <dbReference type="SAM" id="Phobius"/>
    </source>
</evidence>
<evidence type="ECO:0000313" key="3">
    <source>
        <dbReference type="Proteomes" id="UP000199385"/>
    </source>
</evidence>
<keyword evidence="1" id="KW-1133">Transmembrane helix</keyword>
<keyword evidence="1" id="KW-0812">Transmembrane</keyword>
<dbReference type="Proteomes" id="UP000199385">
    <property type="component" value="Chromosome I"/>
</dbReference>
<dbReference type="RefSeq" id="WP_091667823.1">
    <property type="nucleotide sequence ID" value="NZ_LT594323.1"/>
</dbReference>
<keyword evidence="3" id="KW-1185">Reference proteome</keyword>
<dbReference type="OrthoDB" id="3397817at2"/>
<feature type="transmembrane region" description="Helical" evidence="1">
    <location>
        <begin position="320"/>
        <end position="340"/>
    </location>
</feature>
<dbReference type="EMBL" id="LT594323">
    <property type="protein sequence ID" value="SBT50032.1"/>
    <property type="molecule type" value="Genomic_DNA"/>
</dbReference>
<organism evidence="2 3">
    <name type="scientific">Micromonospora auratinigra</name>
    <dbReference type="NCBI Taxonomy" id="261654"/>
    <lineage>
        <taxon>Bacteria</taxon>
        <taxon>Bacillati</taxon>
        <taxon>Actinomycetota</taxon>
        <taxon>Actinomycetes</taxon>
        <taxon>Micromonosporales</taxon>
        <taxon>Micromonosporaceae</taxon>
        <taxon>Micromonospora</taxon>
    </lineage>
</organism>
<feature type="transmembrane region" description="Helical" evidence="1">
    <location>
        <begin position="276"/>
        <end position="300"/>
    </location>
</feature>
<feature type="transmembrane region" description="Helical" evidence="1">
    <location>
        <begin position="241"/>
        <end position="264"/>
    </location>
</feature>
<protein>
    <submittedName>
        <fullName evidence="2">Uncharacterized protein</fullName>
    </submittedName>
</protein>
<proteinExistence type="predicted"/>
<gene>
    <name evidence="2" type="ORF">GA0070611_4638</name>
</gene>